<dbReference type="HOGENOM" id="CLU_657353_0_0_1"/>
<reference evidence="3" key="1">
    <citation type="journal article" date="2011" name="Proc. Natl. Acad. Sci. U.S.A.">
        <title>Obligate biotrophy features unraveled by the genomic analysis of rust fungi.</title>
        <authorList>
            <person name="Duplessis S."/>
            <person name="Cuomo C.A."/>
            <person name="Lin Y.-C."/>
            <person name="Aerts A."/>
            <person name="Tisserant E."/>
            <person name="Veneault-Fourrey C."/>
            <person name="Joly D.L."/>
            <person name="Hacquard S."/>
            <person name="Amselem J."/>
            <person name="Cantarel B.L."/>
            <person name="Chiu R."/>
            <person name="Coutinho P.M."/>
            <person name="Feau N."/>
            <person name="Field M."/>
            <person name="Frey P."/>
            <person name="Gelhaye E."/>
            <person name="Goldberg J."/>
            <person name="Grabherr M.G."/>
            <person name="Kodira C.D."/>
            <person name="Kohler A."/>
            <person name="Kuees U."/>
            <person name="Lindquist E.A."/>
            <person name="Lucas S.M."/>
            <person name="Mago R."/>
            <person name="Mauceli E."/>
            <person name="Morin E."/>
            <person name="Murat C."/>
            <person name="Pangilinan J.L."/>
            <person name="Park R."/>
            <person name="Pearson M."/>
            <person name="Quesneville H."/>
            <person name="Rouhier N."/>
            <person name="Sakthikumar S."/>
            <person name="Salamov A.A."/>
            <person name="Schmutz J."/>
            <person name="Selles B."/>
            <person name="Shapiro H."/>
            <person name="Tanguay P."/>
            <person name="Tuskan G.A."/>
            <person name="Henrissat B."/>
            <person name="Van de Peer Y."/>
            <person name="Rouze P."/>
            <person name="Ellis J.G."/>
            <person name="Dodds P.N."/>
            <person name="Schein J.E."/>
            <person name="Zhong S."/>
            <person name="Hamelin R.C."/>
            <person name="Grigoriev I.V."/>
            <person name="Szabo L.J."/>
            <person name="Martin F."/>
        </authorList>
    </citation>
    <scope>NUCLEOTIDE SEQUENCE [LARGE SCALE GENOMIC DNA]</scope>
    <source>
        <strain evidence="3">98AG31 / pathotype 3-4-7</strain>
    </source>
</reference>
<gene>
    <name evidence="2" type="ORF">MELLADRAFT_110889</name>
</gene>
<evidence type="ECO:0000313" key="3">
    <source>
        <dbReference type="Proteomes" id="UP000001072"/>
    </source>
</evidence>
<dbReference type="KEGG" id="mlr:MELLADRAFT_110889"/>
<accession>F4S1C1</accession>
<dbReference type="RefSeq" id="XP_007415178.1">
    <property type="nucleotide sequence ID" value="XM_007415116.1"/>
</dbReference>
<organism evidence="3">
    <name type="scientific">Melampsora larici-populina (strain 98AG31 / pathotype 3-4-7)</name>
    <name type="common">Poplar leaf rust fungus</name>
    <dbReference type="NCBI Taxonomy" id="747676"/>
    <lineage>
        <taxon>Eukaryota</taxon>
        <taxon>Fungi</taxon>
        <taxon>Dikarya</taxon>
        <taxon>Basidiomycota</taxon>
        <taxon>Pucciniomycotina</taxon>
        <taxon>Pucciniomycetes</taxon>
        <taxon>Pucciniales</taxon>
        <taxon>Melampsoraceae</taxon>
        <taxon>Melampsora</taxon>
    </lineage>
</organism>
<feature type="compositionally biased region" description="Polar residues" evidence="1">
    <location>
        <begin position="88"/>
        <end position="103"/>
    </location>
</feature>
<evidence type="ECO:0000256" key="1">
    <source>
        <dbReference type="SAM" id="MobiDB-lite"/>
    </source>
</evidence>
<dbReference type="AlphaFoldDB" id="F4S1C1"/>
<dbReference type="VEuPathDB" id="FungiDB:MELLADRAFT_110889"/>
<feature type="region of interest" description="Disordered" evidence="1">
    <location>
        <begin position="60"/>
        <end position="104"/>
    </location>
</feature>
<feature type="compositionally biased region" description="Basic and acidic residues" evidence="1">
    <location>
        <begin position="124"/>
        <end position="133"/>
    </location>
</feature>
<evidence type="ECO:0000313" key="2">
    <source>
        <dbReference type="EMBL" id="EGG01587.1"/>
    </source>
</evidence>
<proteinExistence type="predicted"/>
<feature type="region of interest" description="Disordered" evidence="1">
    <location>
        <begin position="124"/>
        <end position="217"/>
    </location>
</feature>
<dbReference type="EMBL" id="GL883137">
    <property type="protein sequence ID" value="EGG01587.1"/>
    <property type="molecule type" value="Genomic_DNA"/>
</dbReference>
<feature type="compositionally biased region" description="Polar residues" evidence="1">
    <location>
        <begin position="60"/>
        <end position="80"/>
    </location>
</feature>
<dbReference type="Proteomes" id="UP000001072">
    <property type="component" value="Unassembled WGS sequence"/>
</dbReference>
<name>F4S1C1_MELLP</name>
<dbReference type="InParanoid" id="F4S1C1"/>
<feature type="compositionally biased region" description="Basic and acidic residues" evidence="1">
    <location>
        <begin position="151"/>
        <end position="162"/>
    </location>
</feature>
<protein>
    <submittedName>
        <fullName evidence="2">Uncharacterized protein</fullName>
    </submittedName>
</protein>
<dbReference type="GeneID" id="18924223"/>
<keyword evidence="3" id="KW-1185">Reference proteome</keyword>
<sequence length="418" mass="47471">MALMFQWPISLTAMGGRELSHFIPTSPASSAGLVPLTETRDPALSQYSLSTLFDELSLGPSTASTSNLPASSDGQVTQIDSMPGRYGENSSNCSLQDSPSTYNPRLDHEFERLSIFSDEYSSRHSDALPERHGISLGKSPSGFLDNGARPVSKDEQNSDQDQHIMISQNTLSPQDAWVKPRRPGQLSLKRTRPSYRVDLQPSSSKRPTHRDPSLFDGDDVFISQVTDKSPQKAVDSDRANPSLLPYELIDTYKPRIQNFMDSISQHQINLKEHQRKFLISNLQKLWDDYLVMITACSELISADGIHTNLAEDLLDAFNWILVKWSEIPKTNLREKAPWRAGSVYHDTVWWLTHPVGEKERNSLAAEFIKKFMADKRQDWVERLIPHKKFIRASPPLWRSFKARQAERRGKGIYEMTDE</sequence>